<accession>A0ABX2ALS6</accession>
<reference evidence="4 5" key="1">
    <citation type="submission" date="2020-05" db="EMBL/GenBank/DDBJ databases">
        <title>Distinct polysaccharide utilization as determinants for interspecies competition between intestinal Prevotella spp.</title>
        <authorList>
            <person name="Galvez E.J.C."/>
            <person name="Iljazovic A."/>
            <person name="Strowig T."/>
        </authorList>
    </citation>
    <scope>NUCLEOTIDE SEQUENCE [LARGE SCALE GENOMIC DNA]</scope>
    <source>
        <strain evidence="4 5">PMUR</strain>
    </source>
</reference>
<dbReference type="InterPro" id="IPR029069">
    <property type="entry name" value="HotDog_dom_sf"/>
</dbReference>
<dbReference type="CDD" id="cd03443">
    <property type="entry name" value="PaaI_thioesterase"/>
    <property type="match status" value="1"/>
</dbReference>
<dbReference type="Gene3D" id="3.10.129.10">
    <property type="entry name" value="Hotdog Thioesterase"/>
    <property type="match status" value="1"/>
</dbReference>
<dbReference type="Proteomes" id="UP000714420">
    <property type="component" value="Unassembled WGS sequence"/>
</dbReference>
<dbReference type="InterPro" id="IPR006683">
    <property type="entry name" value="Thioestr_dom"/>
</dbReference>
<dbReference type="PANTHER" id="PTHR43240:SF5">
    <property type="entry name" value="1,4-DIHYDROXY-2-NAPHTHOYL-COA THIOESTERASE 1"/>
    <property type="match status" value="1"/>
</dbReference>
<comment type="similarity">
    <text evidence="1">Belongs to the thioesterase PaaI family.</text>
</comment>
<evidence type="ECO:0000256" key="1">
    <source>
        <dbReference type="ARBA" id="ARBA00008324"/>
    </source>
</evidence>
<comment type="caution">
    <text evidence="4">The sequence shown here is derived from an EMBL/GenBank/DDBJ whole genome shotgun (WGS) entry which is preliminary data.</text>
</comment>
<dbReference type="SUPFAM" id="SSF54637">
    <property type="entry name" value="Thioesterase/thiol ester dehydrase-isomerase"/>
    <property type="match status" value="1"/>
</dbReference>
<gene>
    <name evidence="4" type="ORF">HPS56_07310</name>
</gene>
<keyword evidence="5" id="KW-1185">Reference proteome</keyword>
<evidence type="ECO:0000256" key="2">
    <source>
        <dbReference type="ARBA" id="ARBA00022801"/>
    </source>
</evidence>
<proteinExistence type="inferred from homology"/>
<keyword evidence="2" id="KW-0378">Hydrolase</keyword>
<protein>
    <submittedName>
        <fullName evidence="4">PaaI family thioesterase</fullName>
    </submittedName>
</protein>
<dbReference type="InterPro" id="IPR003736">
    <property type="entry name" value="PAAI_dom"/>
</dbReference>
<sequence>MNIENVRKILSETDGLAFTLGMDFESTPDPDTCKATLRVDGRTSQPFGYLSGGASLALAETLAGVGSSALCPGLMCMGVNVNGNHIKAARRGTKVTATARIVHKGHRLHVWHVDIVGEDGELVSTVSVTNYIIGVQ</sequence>
<dbReference type="EMBL" id="JABKKF010000005">
    <property type="protein sequence ID" value="NPD92161.1"/>
    <property type="molecule type" value="Genomic_DNA"/>
</dbReference>
<dbReference type="PANTHER" id="PTHR43240">
    <property type="entry name" value="1,4-DIHYDROXY-2-NAPHTHOYL-COA THIOESTERASE 1"/>
    <property type="match status" value="1"/>
</dbReference>
<feature type="domain" description="Thioesterase" evidence="3">
    <location>
        <begin position="47"/>
        <end position="123"/>
    </location>
</feature>
<evidence type="ECO:0000313" key="5">
    <source>
        <dbReference type="Proteomes" id="UP000714420"/>
    </source>
</evidence>
<name>A0ABX2ALS6_9BACT</name>
<dbReference type="RefSeq" id="WP_172275498.1">
    <property type="nucleotide sequence ID" value="NZ_CASGMU010000004.1"/>
</dbReference>
<dbReference type="Pfam" id="PF03061">
    <property type="entry name" value="4HBT"/>
    <property type="match status" value="1"/>
</dbReference>
<evidence type="ECO:0000259" key="3">
    <source>
        <dbReference type="Pfam" id="PF03061"/>
    </source>
</evidence>
<organism evidence="4 5">
    <name type="scientific">Xylanibacter muris</name>
    <dbReference type="NCBI Taxonomy" id="2736290"/>
    <lineage>
        <taxon>Bacteria</taxon>
        <taxon>Pseudomonadati</taxon>
        <taxon>Bacteroidota</taxon>
        <taxon>Bacteroidia</taxon>
        <taxon>Bacteroidales</taxon>
        <taxon>Prevotellaceae</taxon>
        <taxon>Xylanibacter</taxon>
    </lineage>
</organism>
<dbReference type="NCBIfam" id="TIGR00369">
    <property type="entry name" value="unchar_dom_1"/>
    <property type="match status" value="1"/>
</dbReference>
<evidence type="ECO:0000313" key="4">
    <source>
        <dbReference type="EMBL" id="NPD92161.1"/>
    </source>
</evidence>